<protein>
    <submittedName>
        <fullName evidence="6">Enoyl-CoA hydratase-related protein</fullName>
    </submittedName>
</protein>
<dbReference type="SUPFAM" id="SSF52096">
    <property type="entry name" value="ClpP/crotonase"/>
    <property type="match status" value="1"/>
</dbReference>
<keyword evidence="7" id="KW-1185">Reference proteome</keyword>
<dbReference type="PANTHER" id="PTHR11941">
    <property type="entry name" value="ENOYL-COA HYDRATASE-RELATED"/>
    <property type="match status" value="1"/>
</dbReference>
<dbReference type="InterPro" id="IPR014748">
    <property type="entry name" value="Enoyl-CoA_hydra_C"/>
</dbReference>
<reference evidence="6 7" key="1">
    <citation type="submission" date="2022-04" db="EMBL/GenBank/DDBJ databases">
        <title>Genome diversity in the genus Frankia.</title>
        <authorList>
            <person name="Carlos-Shanley C."/>
            <person name="Hahn D."/>
        </authorList>
    </citation>
    <scope>NUCLEOTIDE SEQUENCE [LARGE SCALE GENOMIC DNA]</scope>
    <source>
        <strain evidence="6 7">Ag45/Mut15</strain>
    </source>
</reference>
<dbReference type="RefSeq" id="WP_248823808.1">
    <property type="nucleotide sequence ID" value="NZ_JALKFT010000004.1"/>
</dbReference>
<accession>A0ABT0JV03</accession>
<dbReference type="Gene3D" id="3.90.226.10">
    <property type="entry name" value="2-enoyl-CoA Hydratase, Chain A, domain 1"/>
    <property type="match status" value="1"/>
</dbReference>
<evidence type="ECO:0000256" key="2">
    <source>
        <dbReference type="ARBA" id="ARBA00023098"/>
    </source>
</evidence>
<sequence length="268" mass="28506">MTIPATPVDSARPTGVDGPQPVTTHRHGRTLVIRIDREAKRNALNPAIAAGIDQAMNEVEDDPELWCAILTGGPRMFSAGADLRTGAGEPTERGGLVGLIHRQRTKPLIAAVEGFALGGGVELVLCCDLVVAARDARFGLPEVKRGLMPDFGGAFRISRVLPRNVAFELLATGDDLSAERAERLGLVNVLTEPGGALEGALALAERVNANAPLAVRAALGIARHEIAPDETEIWARSDAAHADLMGTADFREGIDAFFERRPPVWKAH</sequence>
<dbReference type="PROSITE" id="PS00166">
    <property type="entry name" value="ENOYL_COA_HYDRATASE"/>
    <property type="match status" value="1"/>
</dbReference>
<evidence type="ECO:0000313" key="7">
    <source>
        <dbReference type="Proteomes" id="UP001201873"/>
    </source>
</evidence>
<dbReference type="InterPro" id="IPR018376">
    <property type="entry name" value="Enoyl-CoA_hyd/isom_CS"/>
</dbReference>
<comment type="similarity">
    <text evidence="1 4">Belongs to the enoyl-CoA hydratase/isomerase family.</text>
</comment>
<dbReference type="PANTHER" id="PTHR11941:SF169">
    <property type="entry name" value="(7AS)-7A-METHYL-1,5-DIOXO-2,3,5,6,7,7A-HEXAHYDRO-1H-INDENE-CARBOXYL-COA HYDROLASE"/>
    <property type="match status" value="1"/>
</dbReference>
<dbReference type="InterPro" id="IPR029045">
    <property type="entry name" value="ClpP/crotonase-like_dom_sf"/>
</dbReference>
<dbReference type="EMBL" id="JALKFT010000004">
    <property type="protein sequence ID" value="MCK9875377.1"/>
    <property type="molecule type" value="Genomic_DNA"/>
</dbReference>
<name>A0ABT0JV03_9ACTN</name>
<evidence type="ECO:0000256" key="4">
    <source>
        <dbReference type="RuleBase" id="RU003707"/>
    </source>
</evidence>
<dbReference type="CDD" id="cd06558">
    <property type="entry name" value="crotonase-like"/>
    <property type="match status" value="1"/>
</dbReference>
<comment type="caution">
    <text evidence="6">The sequence shown here is derived from an EMBL/GenBank/DDBJ whole genome shotgun (WGS) entry which is preliminary data.</text>
</comment>
<dbReference type="Gene3D" id="1.10.12.10">
    <property type="entry name" value="Lyase 2-enoyl-coa Hydratase, Chain A, domain 2"/>
    <property type="match status" value="1"/>
</dbReference>
<keyword evidence="2" id="KW-0443">Lipid metabolism</keyword>
<evidence type="ECO:0000256" key="1">
    <source>
        <dbReference type="ARBA" id="ARBA00005254"/>
    </source>
</evidence>
<dbReference type="Pfam" id="PF00378">
    <property type="entry name" value="ECH_1"/>
    <property type="match status" value="1"/>
</dbReference>
<dbReference type="Proteomes" id="UP001201873">
    <property type="component" value="Unassembled WGS sequence"/>
</dbReference>
<dbReference type="InterPro" id="IPR001753">
    <property type="entry name" value="Enoyl-CoA_hydra/iso"/>
</dbReference>
<evidence type="ECO:0000256" key="5">
    <source>
        <dbReference type="SAM" id="MobiDB-lite"/>
    </source>
</evidence>
<evidence type="ECO:0000313" key="6">
    <source>
        <dbReference type="EMBL" id="MCK9875377.1"/>
    </source>
</evidence>
<gene>
    <name evidence="6" type="ORF">MXD59_06210</name>
</gene>
<evidence type="ECO:0000256" key="3">
    <source>
        <dbReference type="ARBA" id="ARBA00023239"/>
    </source>
</evidence>
<proteinExistence type="inferred from homology"/>
<feature type="region of interest" description="Disordered" evidence="5">
    <location>
        <begin position="1"/>
        <end position="27"/>
    </location>
</feature>
<keyword evidence="3" id="KW-0456">Lyase</keyword>
<organism evidence="6 7">
    <name type="scientific">Frankia umida</name>
    <dbReference type="NCBI Taxonomy" id="573489"/>
    <lineage>
        <taxon>Bacteria</taxon>
        <taxon>Bacillati</taxon>
        <taxon>Actinomycetota</taxon>
        <taxon>Actinomycetes</taxon>
        <taxon>Frankiales</taxon>
        <taxon>Frankiaceae</taxon>
        <taxon>Frankia</taxon>
    </lineage>
</organism>